<proteinExistence type="inferred from homology"/>
<sequence>MFAGAAKDNANPIVHAVPKRDEVKKSRSNFGSSYVERYNMIGGDPASDDEDDSEPSLGYLSVSTARTADERSVYMALAAVASSSSTPDALLLLRAGGFVLPSAVSDSSKKLSRTRNRGPLSEPHFIPSKALQERSEFHRGESTSQRDAIDGEEVFDIIRNIQDPEHPLTLEQLNVVNVEHIEVRDVALTGQAASSDPSGKKTFSLVDVRFTPTIPHCSMATLIGLSIRVKLLRSLPSRFKVRVRINPGTHASETAVNKQLDDKERVCAALENAHLLGVVNKCIANGMKSAISTT</sequence>
<dbReference type="PANTHER" id="PTHR12377:SF0">
    <property type="entry name" value="CYTOSOLIC IRON-SULFUR ASSEMBLY COMPONENT 2B"/>
    <property type="match status" value="1"/>
</dbReference>
<dbReference type="AlphaFoldDB" id="A0A7S2UKE7"/>
<dbReference type="GO" id="GO:0007059">
    <property type="term" value="P:chromosome segregation"/>
    <property type="evidence" value="ECO:0007669"/>
    <property type="project" value="UniProtKB-KW"/>
</dbReference>
<dbReference type="InterPro" id="IPR039796">
    <property type="entry name" value="MIP18"/>
</dbReference>
<dbReference type="GO" id="GO:0140535">
    <property type="term" value="C:intracellular protein-containing complex"/>
    <property type="evidence" value="ECO:0007669"/>
    <property type="project" value="UniProtKB-ARBA"/>
</dbReference>
<dbReference type="Gene3D" id="6.10.250.1280">
    <property type="match status" value="1"/>
</dbReference>
<dbReference type="PANTHER" id="PTHR12377">
    <property type="entry name" value="CYTOSOLIC IRON-SULFUR ASSEMBLY COMPONENT 2B-RELATED"/>
    <property type="match status" value="1"/>
</dbReference>
<evidence type="ECO:0000313" key="3">
    <source>
        <dbReference type="EMBL" id="CAD9822401.1"/>
    </source>
</evidence>
<dbReference type="Gene3D" id="3.30.300.130">
    <property type="entry name" value="Fe-S cluster assembly (FSCA)"/>
    <property type="match status" value="1"/>
</dbReference>
<accession>A0A7S2UKE7</accession>
<evidence type="ECO:0000256" key="1">
    <source>
        <dbReference type="ARBA" id="ARBA00010381"/>
    </source>
</evidence>
<protein>
    <recommendedName>
        <fullName evidence="4">MIP18 family-like domain-containing protein</fullName>
    </recommendedName>
</protein>
<evidence type="ECO:0000256" key="2">
    <source>
        <dbReference type="ARBA" id="ARBA00022829"/>
    </source>
</evidence>
<dbReference type="InterPro" id="IPR034904">
    <property type="entry name" value="FSCA_dom_sf"/>
</dbReference>
<dbReference type="SUPFAM" id="SSF117916">
    <property type="entry name" value="Fe-S cluster assembly (FSCA) domain-like"/>
    <property type="match status" value="1"/>
</dbReference>
<dbReference type="FunFam" id="3.30.300.130:FF:000005">
    <property type="entry name" value="Mitotic spindle-associated mmxd complex subunit"/>
    <property type="match status" value="1"/>
</dbReference>
<dbReference type="GO" id="GO:0051604">
    <property type="term" value="P:protein maturation"/>
    <property type="evidence" value="ECO:0007669"/>
    <property type="project" value="InterPro"/>
</dbReference>
<reference evidence="3" key="1">
    <citation type="submission" date="2021-01" db="EMBL/GenBank/DDBJ databases">
        <authorList>
            <person name="Corre E."/>
            <person name="Pelletier E."/>
            <person name="Niang G."/>
            <person name="Scheremetjew M."/>
            <person name="Finn R."/>
            <person name="Kale V."/>
            <person name="Holt S."/>
            <person name="Cochrane G."/>
            <person name="Meng A."/>
            <person name="Brown T."/>
            <person name="Cohen L."/>
        </authorList>
    </citation>
    <scope>NUCLEOTIDE SEQUENCE</scope>
    <source>
        <strain evidence="3">CCMP2084</strain>
    </source>
</reference>
<dbReference type="EMBL" id="HBHQ01021113">
    <property type="protein sequence ID" value="CAD9822401.1"/>
    <property type="molecule type" value="Transcribed_RNA"/>
</dbReference>
<organism evidence="3">
    <name type="scientific">Attheya septentrionalis</name>
    <dbReference type="NCBI Taxonomy" id="420275"/>
    <lineage>
        <taxon>Eukaryota</taxon>
        <taxon>Sar</taxon>
        <taxon>Stramenopiles</taxon>
        <taxon>Ochrophyta</taxon>
        <taxon>Bacillariophyta</taxon>
        <taxon>Coscinodiscophyceae</taxon>
        <taxon>Chaetocerotophycidae</taxon>
        <taxon>Chaetocerotales</taxon>
        <taxon>Attheyaceae</taxon>
        <taxon>Attheya</taxon>
    </lineage>
</organism>
<comment type="similarity">
    <text evidence="1">Belongs to the MIP18 family.</text>
</comment>
<keyword evidence="2" id="KW-0159">Chromosome partition</keyword>
<gene>
    <name evidence="3" type="ORF">ASEP1449_LOCUS14235</name>
</gene>
<dbReference type="GO" id="GO:1990229">
    <property type="term" value="C:iron-sulfur cluster assembly complex"/>
    <property type="evidence" value="ECO:0007669"/>
    <property type="project" value="UniProtKB-ARBA"/>
</dbReference>
<evidence type="ECO:0008006" key="4">
    <source>
        <dbReference type="Google" id="ProtNLM"/>
    </source>
</evidence>
<name>A0A7S2UKE7_9STRA</name>